<accession>C7XTV9</accession>
<dbReference type="InterPro" id="IPR008254">
    <property type="entry name" value="Flavodoxin/NO_synth"/>
</dbReference>
<organism evidence="2 3">
    <name type="scientific">Limosilactobacillus coleohominis 101-4-CHN</name>
    <dbReference type="NCBI Taxonomy" id="575594"/>
    <lineage>
        <taxon>Bacteria</taxon>
        <taxon>Bacillati</taxon>
        <taxon>Bacillota</taxon>
        <taxon>Bacilli</taxon>
        <taxon>Lactobacillales</taxon>
        <taxon>Lactobacillaceae</taxon>
        <taxon>Limosilactobacillus</taxon>
    </lineage>
</organism>
<evidence type="ECO:0000313" key="3">
    <source>
        <dbReference type="Proteomes" id="UP000003987"/>
    </source>
</evidence>
<feature type="domain" description="Flavodoxin-like" evidence="1">
    <location>
        <begin position="6"/>
        <end position="124"/>
    </location>
</feature>
<dbReference type="InterPro" id="IPR029039">
    <property type="entry name" value="Flavoprotein-like_sf"/>
</dbReference>
<dbReference type="RefSeq" id="WP_006915864.1">
    <property type="nucleotide sequence ID" value="NZ_GG698802.1"/>
</dbReference>
<gene>
    <name evidence="2" type="ORF">HMPREF0501_00125</name>
</gene>
<dbReference type="STRING" id="575594.HMPREF0501_00125"/>
<evidence type="ECO:0000259" key="1">
    <source>
        <dbReference type="Pfam" id="PF12682"/>
    </source>
</evidence>
<keyword evidence="3" id="KW-1185">Reference proteome</keyword>
<dbReference type="GO" id="GO:0016651">
    <property type="term" value="F:oxidoreductase activity, acting on NAD(P)H"/>
    <property type="evidence" value="ECO:0007669"/>
    <property type="project" value="UniProtKB-ARBA"/>
</dbReference>
<dbReference type="OrthoDB" id="9806505at2"/>
<name>C7XTV9_9LACO</name>
<dbReference type="AlphaFoldDB" id="C7XTV9"/>
<dbReference type="Pfam" id="PF12682">
    <property type="entry name" value="Flavodoxin_4"/>
    <property type="match status" value="1"/>
</dbReference>
<evidence type="ECO:0000313" key="2">
    <source>
        <dbReference type="EMBL" id="EEU30720.1"/>
    </source>
</evidence>
<dbReference type="HOGENOM" id="CLU_1545666_0_0_9"/>
<dbReference type="SUPFAM" id="SSF52218">
    <property type="entry name" value="Flavoproteins"/>
    <property type="match status" value="1"/>
</dbReference>
<dbReference type="Proteomes" id="UP000003987">
    <property type="component" value="Unassembled WGS sequence"/>
</dbReference>
<dbReference type="Gene3D" id="3.40.50.360">
    <property type="match status" value="1"/>
</dbReference>
<dbReference type="GO" id="GO:0010181">
    <property type="term" value="F:FMN binding"/>
    <property type="evidence" value="ECO:0007669"/>
    <property type="project" value="InterPro"/>
</dbReference>
<protein>
    <recommendedName>
        <fullName evidence="1">Flavodoxin-like domain-containing protein</fullName>
    </recommendedName>
</protein>
<reference evidence="2 3" key="1">
    <citation type="submission" date="2009-06" db="EMBL/GenBank/DDBJ databases">
        <title>The Genome Sequence of Lactobacillus coleohominis strain 101-4-CHN.</title>
        <authorList>
            <consortium name="The Broad Institute Genome Sequencing Platform"/>
            <person name="Ward D."/>
            <person name="Young S.K."/>
            <person name="Zeng Q."/>
            <person name="Koehrsen M."/>
            <person name="Alvarado L."/>
            <person name="Berlin A."/>
            <person name="Borenstein D."/>
            <person name="Chen Z."/>
            <person name="Engels R."/>
            <person name="Freedman E."/>
            <person name="Gellesch M."/>
            <person name="Goldberg J."/>
            <person name="Griggs A."/>
            <person name="Gujja S."/>
            <person name="Heiman D."/>
            <person name="Hepburn T."/>
            <person name="Howarth C."/>
            <person name="Jen D."/>
            <person name="Larson L."/>
            <person name="Lewis B."/>
            <person name="Mehta T."/>
            <person name="Park D."/>
            <person name="Pearson M."/>
            <person name="Roberts A."/>
            <person name="Saif S."/>
            <person name="Shea T."/>
            <person name="Shenoy N."/>
            <person name="Sisk P."/>
            <person name="Stolte C."/>
            <person name="Sykes S."/>
            <person name="Walk T."/>
            <person name="White J."/>
            <person name="Yandava C."/>
            <person name="Liu Y."/>
            <person name="Xu Q."/>
            <person name="Lander E."/>
            <person name="Nusbaum C."/>
            <person name="Galagan J."/>
            <person name="Birren B."/>
        </authorList>
    </citation>
    <scope>NUCLEOTIDE SEQUENCE [LARGE SCALE GENOMIC DNA]</scope>
    <source>
        <strain evidence="2 3">101-4-CHN</strain>
    </source>
</reference>
<sequence length="173" mass="19469">MADTVLIYYSLTGLNDVIADRVRQKTGADVVKLEPDFNYPKAMYSCWDIVRKWRGVGSIPKHGQPLPDISKAPQLKGSLPDLAGYQRVIIGGPVWGWTMANPIMTFLTSANLSGKDVYAYWTCVNTDYNYEVDFKSLLPADAKYRKDLCIDSEISDNPEHLEQSLNQLLEFGD</sequence>
<proteinExistence type="predicted"/>
<dbReference type="PANTHER" id="PTHR39201:SF1">
    <property type="entry name" value="FLAVODOXIN-LIKE DOMAIN-CONTAINING PROTEIN"/>
    <property type="match status" value="1"/>
</dbReference>
<dbReference type="eggNOG" id="COG0716">
    <property type="taxonomic scope" value="Bacteria"/>
</dbReference>
<dbReference type="EMBL" id="GG698802">
    <property type="protein sequence ID" value="EEU30720.1"/>
    <property type="molecule type" value="Genomic_DNA"/>
</dbReference>
<dbReference type="PANTHER" id="PTHR39201">
    <property type="entry name" value="EXPORTED PROTEIN-RELATED"/>
    <property type="match status" value="1"/>
</dbReference>